<evidence type="ECO:0000256" key="1">
    <source>
        <dbReference type="SAM" id="Phobius"/>
    </source>
</evidence>
<accession>A0A4Z0AZ45</accession>
<comment type="caution">
    <text evidence="2">The sequence shown here is derived from an EMBL/GenBank/DDBJ whole genome shotgun (WGS) entry which is preliminary data.</text>
</comment>
<name>A0A4Z0AZ45_9PSED</name>
<dbReference type="AlphaFoldDB" id="A0A4Z0AZ45"/>
<evidence type="ECO:0000313" key="2">
    <source>
        <dbReference type="EMBL" id="TFY92005.1"/>
    </source>
</evidence>
<gene>
    <name evidence="2" type="ORF">DYL59_02650</name>
</gene>
<sequence length="110" mass="12800">MTYYLASTYGLTGSAWPWLLLNLGFVVLYPPIIFRKLGVKPSKLWYLEAIVIPIMISVCSLWFFKLIYDVLSVGNIFLIFLSLGVSYVLVALRLFVFRFDIQRVQWRIAL</sequence>
<dbReference type="EMBL" id="QUZU01000002">
    <property type="protein sequence ID" value="TFY92005.1"/>
    <property type="molecule type" value="Genomic_DNA"/>
</dbReference>
<feature type="transmembrane region" description="Helical" evidence="1">
    <location>
        <begin position="76"/>
        <end position="97"/>
    </location>
</feature>
<keyword evidence="1" id="KW-0472">Membrane</keyword>
<protein>
    <submittedName>
        <fullName evidence="2">Uncharacterized protein</fullName>
    </submittedName>
</protein>
<feature type="transmembrane region" description="Helical" evidence="1">
    <location>
        <begin position="44"/>
        <end position="64"/>
    </location>
</feature>
<evidence type="ECO:0000313" key="3">
    <source>
        <dbReference type="Proteomes" id="UP000297391"/>
    </source>
</evidence>
<dbReference type="Proteomes" id="UP000297391">
    <property type="component" value="Unassembled WGS sequence"/>
</dbReference>
<reference evidence="2 3" key="1">
    <citation type="journal article" date="2019" name="Syst. Appl. Microbiol.">
        <title>New species of pathogenic Pseudomonas isolated from citrus in Tunisia: Proposal of Pseudomonas kairouanensis sp. nov. and Pseudomonas nabeulensis sp. nov.</title>
        <authorList>
            <person name="Oueslati M."/>
            <person name="Mulet M."/>
            <person name="Gomila M."/>
            <person name="Berge O."/>
            <person name="Hajlaoui M.R."/>
            <person name="Lalucat J."/>
            <person name="Sadfi-Zouaoui N."/>
            <person name="Garcia-Valdes E."/>
        </authorList>
    </citation>
    <scope>NUCLEOTIDE SEQUENCE [LARGE SCALE GENOMIC DNA]</scope>
    <source>
        <strain evidence="2 3">KC12</strain>
    </source>
</reference>
<keyword evidence="1" id="KW-0812">Transmembrane</keyword>
<organism evidence="2 3">
    <name type="scientific">Pseudomonas kairouanensis</name>
    <dbReference type="NCBI Taxonomy" id="2293832"/>
    <lineage>
        <taxon>Bacteria</taxon>
        <taxon>Pseudomonadati</taxon>
        <taxon>Pseudomonadota</taxon>
        <taxon>Gammaproteobacteria</taxon>
        <taxon>Pseudomonadales</taxon>
        <taxon>Pseudomonadaceae</taxon>
        <taxon>Pseudomonas</taxon>
    </lineage>
</organism>
<keyword evidence="1" id="KW-1133">Transmembrane helix</keyword>
<feature type="transmembrane region" description="Helical" evidence="1">
    <location>
        <begin position="15"/>
        <end position="32"/>
    </location>
</feature>
<keyword evidence="3" id="KW-1185">Reference proteome</keyword>
<proteinExistence type="predicted"/>